<proteinExistence type="predicted"/>
<dbReference type="EMBL" id="FZOG01000004">
    <property type="protein sequence ID" value="SNS76337.1"/>
    <property type="molecule type" value="Genomic_DNA"/>
</dbReference>
<dbReference type="InterPro" id="IPR006860">
    <property type="entry name" value="FecR"/>
</dbReference>
<evidence type="ECO:0000259" key="1">
    <source>
        <dbReference type="Pfam" id="PF04773"/>
    </source>
</evidence>
<dbReference type="Gene3D" id="2.60.120.1440">
    <property type="match status" value="1"/>
</dbReference>
<evidence type="ECO:0000313" key="3">
    <source>
        <dbReference type="Proteomes" id="UP000242915"/>
    </source>
</evidence>
<accession>A0A239H4N2</accession>
<evidence type="ECO:0000313" key="2">
    <source>
        <dbReference type="EMBL" id="SNS76337.1"/>
    </source>
</evidence>
<dbReference type="PANTHER" id="PTHR38731">
    <property type="entry name" value="LIPL45-RELATED LIPOPROTEIN-RELATED"/>
    <property type="match status" value="1"/>
</dbReference>
<dbReference type="Proteomes" id="UP000242915">
    <property type="component" value="Unassembled WGS sequence"/>
</dbReference>
<protein>
    <submittedName>
        <fullName evidence="2">FecR family protein</fullName>
    </submittedName>
</protein>
<dbReference type="RefSeq" id="WP_089360555.1">
    <property type="nucleotide sequence ID" value="NZ_FZOG01000004.1"/>
</dbReference>
<name>A0A239H4N2_9PSED</name>
<feature type="domain" description="FecR protein" evidence="1">
    <location>
        <begin position="87"/>
        <end position="180"/>
    </location>
</feature>
<dbReference type="Pfam" id="PF04773">
    <property type="entry name" value="FecR"/>
    <property type="match status" value="1"/>
</dbReference>
<dbReference type="AlphaFoldDB" id="A0A239H4N2"/>
<keyword evidence="3" id="KW-1185">Reference proteome</keyword>
<reference evidence="3" key="1">
    <citation type="submission" date="2017-06" db="EMBL/GenBank/DDBJ databases">
        <authorList>
            <person name="Varghese N."/>
            <person name="Submissions S."/>
        </authorList>
    </citation>
    <scope>NUCLEOTIDE SEQUENCE [LARGE SCALE GENOMIC DNA]</scope>
    <source>
        <strain evidence="3">CIP 108523</strain>
    </source>
</reference>
<dbReference type="PANTHER" id="PTHR38731:SF1">
    <property type="entry name" value="FECR PROTEIN DOMAIN-CONTAINING PROTEIN"/>
    <property type="match status" value="1"/>
</dbReference>
<gene>
    <name evidence="2" type="ORF">SAMN05216255_3293</name>
</gene>
<sequence>MKRMPCNAIAALVLGMAVICLFGSTGLYADQLRPGTDGLAANLALADIPEPLPAVVESLEGEAWLVDKRGRETPLVEGMAVEREQGIRTGSNAFIALRLGDDSRIVLPSQSRVVLLSDKKVMQVKLLQGQVESYVHKRDPQVEHFQILTPVGVLGVRGTHFRARQVEGEDAVLTEVLTGRLAAERGDGLDEPSLINARQGMRVAPVGTLKAVDLLPGPELLGQQGSAGAQGEWTVLIKPLAGAKRYRVQVASDPTFLRIRREQFSSSTQISFTGLDSPLYYMRITAFDELGLEGMASIYHVMHFLPVASKY</sequence>
<organism evidence="2 3">
    <name type="scientific">Pseudomonas segetis</name>
    <dbReference type="NCBI Taxonomy" id="298908"/>
    <lineage>
        <taxon>Bacteria</taxon>
        <taxon>Pseudomonadati</taxon>
        <taxon>Pseudomonadota</taxon>
        <taxon>Gammaproteobacteria</taxon>
        <taxon>Pseudomonadales</taxon>
        <taxon>Pseudomonadaceae</taxon>
        <taxon>Pseudomonas</taxon>
    </lineage>
</organism>